<feature type="region of interest" description="Disordered" evidence="5">
    <location>
        <begin position="261"/>
        <end position="307"/>
    </location>
</feature>
<keyword evidence="9" id="KW-1185">Reference proteome</keyword>
<accession>A0A4Z1NDH2</accession>
<dbReference type="InterPro" id="IPR051694">
    <property type="entry name" value="Immunoregulatory_rcpt-like"/>
</dbReference>
<name>A0A4Z1NDH2_9PEZI</name>
<evidence type="ECO:0000313" key="8">
    <source>
        <dbReference type="EMBL" id="TID13416.1"/>
    </source>
</evidence>
<keyword evidence="2 6" id="KW-0812">Transmembrane</keyword>
<dbReference type="EMBL" id="SNSC02000026">
    <property type="protein sequence ID" value="TID13416.1"/>
    <property type="molecule type" value="Genomic_DNA"/>
</dbReference>
<dbReference type="AlphaFoldDB" id="A0A4Z1NDH2"/>
<evidence type="ECO:0000256" key="6">
    <source>
        <dbReference type="SAM" id="Phobius"/>
    </source>
</evidence>
<dbReference type="GO" id="GO:0016020">
    <property type="term" value="C:membrane"/>
    <property type="evidence" value="ECO:0007669"/>
    <property type="project" value="UniProtKB-SubCell"/>
</dbReference>
<dbReference type="GO" id="GO:0071944">
    <property type="term" value="C:cell periphery"/>
    <property type="evidence" value="ECO:0007669"/>
    <property type="project" value="UniProtKB-ARBA"/>
</dbReference>
<gene>
    <name evidence="8" type="ORF">E6O75_ATG11332</name>
</gene>
<evidence type="ECO:0000313" key="9">
    <source>
        <dbReference type="Proteomes" id="UP000298493"/>
    </source>
</evidence>
<evidence type="ECO:0000256" key="3">
    <source>
        <dbReference type="ARBA" id="ARBA00022989"/>
    </source>
</evidence>
<protein>
    <recommendedName>
        <fullName evidence="10">Mid2 domain-containing protein</fullName>
    </recommendedName>
</protein>
<reference evidence="8 9" key="1">
    <citation type="submission" date="2019-04" db="EMBL/GenBank/DDBJ databases">
        <title>High contiguity whole genome sequence and gene annotation resource for two Venturia nashicola isolates.</title>
        <authorList>
            <person name="Prokchorchik M."/>
            <person name="Won K."/>
            <person name="Lee Y."/>
            <person name="Choi E.D."/>
            <person name="Segonzac C."/>
            <person name="Sohn K.H."/>
        </authorList>
    </citation>
    <scope>NUCLEOTIDE SEQUENCE [LARGE SCALE GENOMIC DNA]</scope>
    <source>
        <strain evidence="8 9">PRI2</strain>
    </source>
</reference>
<evidence type="ECO:0000256" key="5">
    <source>
        <dbReference type="SAM" id="MobiDB-lite"/>
    </source>
</evidence>
<organism evidence="8 9">
    <name type="scientific">Venturia nashicola</name>
    <dbReference type="NCBI Taxonomy" id="86259"/>
    <lineage>
        <taxon>Eukaryota</taxon>
        <taxon>Fungi</taxon>
        <taxon>Dikarya</taxon>
        <taxon>Ascomycota</taxon>
        <taxon>Pezizomycotina</taxon>
        <taxon>Dothideomycetes</taxon>
        <taxon>Pleosporomycetidae</taxon>
        <taxon>Venturiales</taxon>
        <taxon>Venturiaceae</taxon>
        <taxon>Venturia</taxon>
    </lineage>
</organism>
<keyword evidence="4 6" id="KW-0472">Membrane</keyword>
<keyword evidence="7" id="KW-0732">Signal</keyword>
<keyword evidence="3 6" id="KW-1133">Transmembrane helix</keyword>
<feature type="signal peptide" evidence="7">
    <location>
        <begin position="1"/>
        <end position="16"/>
    </location>
</feature>
<feature type="compositionally biased region" description="Polar residues" evidence="5">
    <location>
        <begin position="355"/>
        <end position="373"/>
    </location>
</feature>
<dbReference type="OrthoDB" id="5215637at2759"/>
<feature type="region of interest" description="Disordered" evidence="5">
    <location>
        <begin position="136"/>
        <end position="173"/>
    </location>
</feature>
<dbReference type="Proteomes" id="UP000298493">
    <property type="component" value="Unassembled WGS sequence"/>
</dbReference>
<proteinExistence type="predicted"/>
<sequence length="422" mass="44676">MARVVFMLILLTIVSAQQCYYPNGRSAEGGSKDIPCGGTTNKGCCPQGWACSSNGLCYNSAEDWWGRYTCTDKSWGSSCLDACTTGPGNGGNEAVLWCPNAGKYCCDGNRSTDCCQNESNDSGWLSDINYVSMGTRSSNAQTQSATRTTSSGTSSTTEPTSSETTSATSQLSSAASHSSYSSVTVVLTRTASGSTMTMTTTSRQISSSTNTVHTDDPAASKKSSGSLGMIIGLAVGVPLVLLALGLLGFACWRRRRNNKRDSDVSSIHPFYSGQPPAEKVLEIPDRGPLPSSEAQGPVEMQGSHSYTQRYPVEPNPFQNRPDLMQPPEHNEAWSRETTMMTLPGAVNSGGHENVSPDTASFSPPYSPVSSQSAGHRPYSYSEFSPNIPQGAWGQGQAQELGGGVRPAEMEGSRISTIAELPA</sequence>
<feature type="chain" id="PRO_5021252838" description="Mid2 domain-containing protein" evidence="7">
    <location>
        <begin position="17"/>
        <end position="422"/>
    </location>
</feature>
<dbReference type="STRING" id="86259.A0A4Z1NDH2"/>
<evidence type="ECO:0000256" key="2">
    <source>
        <dbReference type="ARBA" id="ARBA00022692"/>
    </source>
</evidence>
<evidence type="ECO:0000256" key="1">
    <source>
        <dbReference type="ARBA" id="ARBA00004167"/>
    </source>
</evidence>
<feature type="compositionally biased region" description="Low complexity" evidence="5">
    <location>
        <begin position="137"/>
        <end position="173"/>
    </location>
</feature>
<comment type="subcellular location">
    <subcellularLocation>
        <location evidence="1">Membrane</location>
        <topology evidence="1">Single-pass membrane protein</topology>
    </subcellularLocation>
</comment>
<evidence type="ECO:0000256" key="7">
    <source>
        <dbReference type="SAM" id="SignalP"/>
    </source>
</evidence>
<feature type="region of interest" description="Disordered" evidence="5">
    <location>
        <begin position="194"/>
        <end position="224"/>
    </location>
</feature>
<dbReference type="PANTHER" id="PTHR15549:SF26">
    <property type="entry name" value="AXIAL BUDDING PATTERN PROTEIN 2-RELATED"/>
    <property type="match status" value="1"/>
</dbReference>
<feature type="compositionally biased region" description="Low complexity" evidence="5">
    <location>
        <begin position="194"/>
        <end position="211"/>
    </location>
</feature>
<comment type="caution">
    <text evidence="8">The sequence shown here is derived from an EMBL/GenBank/DDBJ whole genome shotgun (WGS) entry which is preliminary data.</text>
</comment>
<dbReference type="PANTHER" id="PTHR15549">
    <property type="entry name" value="PAIRED IMMUNOGLOBULIN-LIKE TYPE 2 RECEPTOR"/>
    <property type="match status" value="1"/>
</dbReference>
<feature type="transmembrane region" description="Helical" evidence="6">
    <location>
        <begin position="227"/>
        <end position="252"/>
    </location>
</feature>
<feature type="region of interest" description="Disordered" evidence="5">
    <location>
        <begin position="352"/>
        <end position="422"/>
    </location>
</feature>
<evidence type="ECO:0008006" key="10">
    <source>
        <dbReference type="Google" id="ProtNLM"/>
    </source>
</evidence>
<evidence type="ECO:0000256" key="4">
    <source>
        <dbReference type="ARBA" id="ARBA00023136"/>
    </source>
</evidence>